<dbReference type="Gene3D" id="2.130.10.10">
    <property type="entry name" value="YVTN repeat-like/Quinoprotein amine dehydrogenase"/>
    <property type="match status" value="1"/>
</dbReference>
<dbReference type="Proteomes" id="UP001222325">
    <property type="component" value="Unassembled WGS sequence"/>
</dbReference>
<evidence type="ECO:0000256" key="1">
    <source>
        <dbReference type="ARBA" id="ARBA00005564"/>
    </source>
</evidence>
<organism evidence="2 3">
    <name type="scientific">Mycena belliarum</name>
    <dbReference type="NCBI Taxonomy" id="1033014"/>
    <lineage>
        <taxon>Eukaryota</taxon>
        <taxon>Fungi</taxon>
        <taxon>Dikarya</taxon>
        <taxon>Basidiomycota</taxon>
        <taxon>Agaricomycotina</taxon>
        <taxon>Agaricomycetes</taxon>
        <taxon>Agaricomycetidae</taxon>
        <taxon>Agaricales</taxon>
        <taxon>Marasmiineae</taxon>
        <taxon>Mycenaceae</taxon>
        <taxon>Mycena</taxon>
    </lineage>
</organism>
<sequence length="347" mass="36838">MATRILVASYTTSVQTLIFDPLTSTLTTHSAVQVGHHPSWIEFYPSDHSLVFACVETTEGKIVALKYDDSGNGSVVAESPSGGADPCHLAATKDELFVANYSSGSLSVIPIASHHPYLLQGCVVTPLHGSGPNLERQTSPHAHQVLLSDGELLVADLGADRVCRFSQRDGAWILQGQVQYAPGSGPRHTAVYDGALYTLNELDSTLSKHRFPTLPTAPSLIAVKSTMLNPPALPRDMLAAELLIPPPNSTFSVLYAYVSNRNNPSPDGDTIAIFSIAGDDLELVAEISTGLKHLRGMVFGGPEDKWLVAGGAEGGGVKIFERIDGGKGLKLLAEDSSVEAPTGFLWV</sequence>
<dbReference type="SUPFAM" id="SSF51004">
    <property type="entry name" value="C-terminal (heme d1) domain of cytochrome cd1-nitrite reductase"/>
    <property type="match status" value="1"/>
</dbReference>
<keyword evidence="3" id="KW-1185">Reference proteome</keyword>
<gene>
    <name evidence="2" type="ORF">B0H15DRAFT_861054</name>
</gene>
<reference evidence="2" key="1">
    <citation type="submission" date="2023-03" db="EMBL/GenBank/DDBJ databases">
        <title>Massive genome expansion in bonnet fungi (Mycena s.s.) driven by repeated elements and novel gene families across ecological guilds.</title>
        <authorList>
            <consortium name="Lawrence Berkeley National Laboratory"/>
            <person name="Harder C.B."/>
            <person name="Miyauchi S."/>
            <person name="Viragh M."/>
            <person name="Kuo A."/>
            <person name="Thoen E."/>
            <person name="Andreopoulos B."/>
            <person name="Lu D."/>
            <person name="Skrede I."/>
            <person name="Drula E."/>
            <person name="Henrissat B."/>
            <person name="Morin E."/>
            <person name="Kohler A."/>
            <person name="Barry K."/>
            <person name="LaButti K."/>
            <person name="Morin E."/>
            <person name="Salamov A."/>
            <person name="Lipzen A."/>
            <person name="Mereny Z."/>
            <person name="Hegedus B."/>
            <person name="Baldrian P."/>
            <person name="Stursova M."/>
            <person name="Weitz H."/>
            <person name="Taylor A."/>
            <person name="Grigoriev I.V."/>
            <person name="Nagy L.G."/>
            <person name="Martin F."/>
            <person name="Kauserud H."/>
        </authorList>
    </citation>
    <scope>NUCLEOTIDE SEQUENCE</scope>
    <source>
        <strain evidence="2">CBHHK173m</strain>
    </source>
</reference>
<protein>
    <submittedName>
        <fullName evidence="2">Lactonase, 7-bladed beta-propeller-domain-containing protein</fullName>
    </submittedName>
</protein>
<dbReference type="Pfam" id="PF10282">
    <property type="entry name" value="Lactonase"/>
    <property type="match status" value="1"/>
</dbReference>
<accession>A0AAD6XKL8</accession>
<proteinExistence type="inferred from homology"/>
<dbReference type="EMBL" id="JARJCN010000070">
    <property type="protein sequence ID" value="KAJ7077819.1"/>
    <property type="molecule type" value="Genomic_DNA"/>
</dbReference>
<comment type="similarity">
    <text evidence="1">Belongs to the cycloisomerase 2 family.</text>
</comment>
<dbReference type="InterPro" id="IPR015943">
    <property type="entry name" value="WD40/YVTN_repeat-like_dom_sf"/>
</dbReference>
<dbReference type="PANTHER" id="PTHR30344:SF7">
    <property type="entry name" value="DUF2415 DOMAIN-CONTAINING PROTEIN"/>
    <property type="match status" value="1"/>
</dbReference>
<dbReference type="InterPro" id="IPR050282">
    <property type="entry name" value="Cycloisomerase_2"/>
</dbReference>
<comment type="caution">
    <text evidence="2">The sequence shown here is derived from an EMBL/GenBank/DDBJ whole genome shotgun (WGS) entry which is preliminary data.</text>
</comment>
<dbReference type="AlphaFoldDB" id="A0AAD6XKL8"/>
<evidence type="ECO:0000313" key="2">
    <source>
        <dbReference type="EMBL" id="KAJ7077819.1"/>
    </source>
</evidence>
<evidence type="ECO:0000313" key="3">
    <source>
        <dbReference type="Proteomes" id="UP001222325"/>
    </source>
</evidence>
<dbReference type="InterPro" id="IPR011048">
    <property type="entry name" value="Haem_d1_sf"/>
</dbReference>
<dbReference type="GO" id="GO:0017057">
    <property type="term" value="F:6-phosphogluconolactonase activity"/>
    <property type="evidence" value="ECO:0007669"/>
    <property type="project" value="TreeGrafter"/>
</dbReference>
<dbReference type="InterPro" id="IPR019405">
    <property type="entry name" value="Lactonase_7-beta_prop"/>
</dbReference>
<dbReference type="PANTHER" id="PTHR30344">
    <property type="entry name" value="6-PHOSPHOGLUCONOLACTONASE-RELATED"/>
    <property type="match status" value="1"/>
</dbReference>
<name>A0AAD6XKL8_9AGAR</name>